<evidence type="ECO:0000313" key="6">
    <source>
        <dbReference type="Proteomes" id="UP001209570"/>
    </source>
</evidence>
<reference evidence="5" key="1">
    <citation type="submission" date="2021-12" db="EMBL/GenBank/DDBJ databases">
        <title>Prjna785345.</title>
        <authorList>
            <person name="Rujirawat T."/>
            <person name="Krajaejun T."/>
        </authorList>
    </citation>
    <scope>NUCLEOTIDE SEQUENCE</scope>
    <source>
        <strain evidence="5">Pi057C3</strain>
    </source>
</reference>
<dbReference type="NCBIfam" id="TIGR00231">
    <property type="entry name" value="small_GTP"/>
    <property type="match status" value="1"/>
</dbReference>
<keyword evidence="6" id="KW-1185">Reference proteome</keyword>
<sequence length="517" mass="55883">MADDDAAQREWELEMERAIEGRGRTRSRSILATQPEPDDEDDSGDPRFGRRGRGELEPLDTAFGPTAREKASSLDRDVDVTDGGHDPNWLNSPLSSASEGRSRARSFTAKRAMALDSPHAEAGDAMGGGGRRRSRSFSSLNRGGGAGDTEDSDEQEREDLVKRAASLSKIYLVGSAPVDVSKLQDESKIVGVKKVEVVEPTGALSSQALDALSEGLQSLSVEKSGALGTSGVANEGSELLSEAELEEKRMAEEEDKKLKNQKLTTRRTLSAKAAFFKAKMFKSAKATSSSPPPAAGTSKDSRSIASTESGAAPAPAIPVKRHKLKLLLLGDSGVGKTSLMRVFSGDEFSESMLATAGVDFKLRNIAIGDEEIALQIWDTAGQERFHRITATYYKGANGIVLVYDVSDKKSYDNVGYWMNNIRQYASPNMPAMLLVGNKIDLPNRVVGTDEGVATAKQYDVRFIETSAKTSENTNGALETIARDAFFMSLNPNVTQKTLMEKEKSLLGRRNKENCVIS</sequence>
<feature type="region of interest" description="Disordered" evidence="4">
    <location>
        <begin position="285"/>
        <end position="313"/>
    </location>
</feature>
<dbReference type="EMBL" id="JAKCXM010000446">
    <property type="protein sequence ID" value="KAJ0393957.1"/>
    <property type="molecule type" value="Genomic_DNA"/>
</dbReference>
<dbReference type="InterPro" id="IPR050227">
    <property type="entry name" value="Rab"/>
</dbReference>
<evidence type="ECO:0000313" key="5">
    <source>
        <dbReference type="EMBL" id="KAJ0393957.1"/>
    </source>
</evidence>
<dbReference type="InterPro" id="IPR001806">
    <property type="entry name" value="Small_GTPase"/>
</dbReference>
<dbReference type="PROSITE" id="PS51419">
    <property type="entry name" value="RAB"/>
    <property type="match status" value="1"/>
</dbReference>
<dbReference type="GO" id="GO:0003924">
    <property type="term" value="F:GTPase activity"/>
    <property type="evidence" value="ECO:0007669"/>
    <property type="project" value="InterPro"/>
</dbReference>
<dbReference type="FunFam" id="3.40.50.300:FF:001129">
    <property type="entry name" value="ras-related protein Rab-44 isoform X2"/>
    <property type="match status" value="1"/>
</dbReference>
<evidence type="ECO:0000256" key="3">
    <source>
        <dbReference type="ARBA" id="ARBA00023288"/>
    </source>
</evidence>
<feature type="compositionally biased region" description="Basic and acidic residues" evidence="4">
    <location>
        <begin position="67"/>
        <end position="85"/>
    </location>
</feature>
<comment type="caution">
    <text evidence="5">The sequence shown here is derived from an EMBL/GenBank/DDBJ whole genome shotgun (WGS) entry which is preliminary data.</text>
</comment>
<feature type="region of interest" description="Disordered" evidence="4">
    <location>
        <begin position="1"/>
        <end position="160"/>
    </location>
</feature>
<protein>
    <recommendedName>
        <fullName evidence="7">Rab8 family GTPase</fullName>
    </recommendedName>
</protein>
<dbReference type="InterPro" id="IPR005225">
    <property type="entry name" value="Small_GTP-bd"/>
</dbReference>
<dbReference type="SMART" id="SM00174">
    <property type="entry name" value="RHO"/>
    <property type="match status" value="1"/>
</dbReference>
<dbReference type="Gene3D" id="3.40.50.300">
    <property type="entry name" value="P-loop containing nucleotide triphosphate hydrolases"/>
    <property type="match status" value="1"/>
</dbReference>
<dbReference type="AlphaFoldDB" id="A0AAD5L9Z1"/>
<evidence type="ECO:0000256" key="1">
    <source>
        <dbReference type="ARBA" id="ARBA00022741"/>
    </source>
</evidence>
<dbReference type="PROSITE" id="PS51420">
    <property type="entry name" value="RHO"/>
    <property type="match status" value="1"/>
</dbReference>
<dbReference type="SMART" id="SM00176">
    <property type="entry name" value="RAN"/>
    <property type="match status" value="1"/>
</dbReference>
<dbReference type="GO" id="GO:0005525">
    <property type="term" value="F:GTP binding"/>
    <property type="evidence" value="ECO:0007669"/>
    <property type="project" value="UniProtKB-KW"/>
</dbReference>
<evidence type="ECO:0000256" key="4">
    <source>
        <dbReference type="SAM" id="MobiDB-lite"/>
    </source>
</evidence>
<feature type="compositionally biased region" description="Basic and acidic residues" evidence="4">
    <location>
        <begin position="44"/>
        <end position="56"/>
    </location>
</feature>
<evidence type="ECO:0008006" key="7">
    <source>
        <dbReference type="Google" id="ProtNLM"/>
    </source>
</evidence>
<evidence type="ECO:0000256" key="2">
    <source>
        <dbReference type="ARBA" id="ARBA00023134"/>
    </source>
</evidence>
<feature type="compositionally biased region" description="Basic and acidic residues" evidence="4">
    <location>
        <begin position="1"/>
        <end position="23"/>
    </location>
</feature>
<gene>
    <name evidence="5" type="ORF">P43SY_003754</name>
</gene>
<feature type="compositionally biased region" description="Acidic residues" evidence="4">
    <location>
        <begin position="148"/>
        <end position="157"/>
    </location>
</feature>
<proteinExistence type="predicted"/>
<dbReference type="Pfam" id="PF00071">
    <property type="entry name" value="Ras"/>
    <property type="match status" value="1"/>
</dbReference>
<dbReference type="SMART" id="SM00173">
    <property type="entry name" value="RAS"/>
    <property type="match status" value="1"/>
</dbReference>
<dbReference type="CDD" id="cd00154">
    <property type="entry name" value="Rab"/>
    <property type="match status" value="1"/>
</dbReference>
<dbReference type="Proteomes" id="UP001209570">
    <property type="component" value="Unassembled WGS sequence"/>
</dbReference>
<dbReference type="PANTHER" id="PTHR47977">
    <property type="entry name" value="RAS-RELATED PROTEIN RAB"/>
    <property type="match status" value="1"/>
</dbReference>
<keyword evidence="3" id="KW-0449">Lipoprotein</keyword>
<dbReference type="SMART" id="SM00175">
    <property type="entry name" value="RAB"/>
    <property type="match status" value="1"/>
</dbReference>
<keyword evidence="1" id="KW-0547">Nucleotide-binding</keyword>
<dbReference type="SUPFAM" id="SSF52540">
    <property type="entry name" value="P-loop containing nucleoside triphosphate hydrolases"/>
    <property type="match status" value="1"/>
</dbReference>
<keyword evidence="2" id="KW-0342">GTP-binding</keyword>
<accession>A0AAD5L9Z1</accession>
<dbReference type="PROSITE" id="PS51421">
    <property type="entry name" value="RAS"/>
    <property type="match status" value="1"/>
</dbReference>
<organism evidence="5 6">
    <name type="scientific">Pythium insidiosum</name>
    <name type="common">Pythiosis disease agent</name>
    <dbReference type="NCBI Taxonomy" id="114742"/>
    <lineage>
        <taxon>Eukaryota</taxon>
        <taxon>Sar</taxon>
        <taxon>Stramenopiles</taxon>
        <taxon>Oomycota</taxon>
        <taxon>Peronosporomycetes</taxon>
        <taxon>Pythiales</taxon>
        <taxon>Pythiaceae</taxon>
        <taxon>Pythium</taxon>
    </lineage>
</organism>
<name>A0AAD5L9Z1_PYTIN</name>
<dbReference type="InterPro" id="IPR027417">
    <property type="entry name" value="P-loop_NTPase"/>
</dbReference>
<dbReference type="PRINTS" id="PR00449">
    <property type="entry name" value="RASTRNSFRMNG"/>
</dbReference>